<proteinExistence type="predicted"/>
<evidence type="ECO:0000313" key="4">
    <source>
        <dbReference type="WBParaSite" id="TREG1_126190.15"/>
    </source>
</evidence>
<sequence>MSSSRPRLLSIKFFIQEPGNTDNTVYRWMAPVAARHLDWDKVIKKLHGVTHKKFGGFEMTWFDGFHHCVLTNTQDLRKAVELMQIRGMDDNCVHIHVKALPTVYQPERHAKKSNQDPQFLGEYLPCYLEAISQQSSNRHKSSLQRKKASQQNSSVIRDDSP</sequence>
<accession>A0A183VM24</accession>
<evidence type="ECO:0000313" key="3">
    <source>
        <dbReference type="WBParaSite" id="TREG1_126190.14"/>
    </source>
</evidence>
<dbReference type="WBParaSite" id="TREG1_126190.15">
    <property type="protein sequence ID" value="TREG1_126190.15"/>
    <property type="gene ID" value="TREG1_126190"/>
</dbReference>
<name>A0A183VM24_TRIRE</name>
<dbReference type="WBParaSite" id="TREG1_126190.14">
    <property type="protein sequence ID" value="TREG1_126190.14"/>
    <property type="gene ID" value="TREG1_126190"/>
</dbReference>
<dbReference type="WBParaSite" id="TREG1_126230.1">
    <property type="protein sequence ID" value="TREG1_126230.1"/>
    <property type="gene ID" value="TREG1_126230"/>
</dbReference>
<reference evidence="3 4" key="2">
    <citation type="submission" date="2023-11" db="UniProtKB">
        <authorList>
            <consortium name="WormBaseParasite"/>
        </authorList>
    </citation>
    <scope>IDENTIFICATION</scope>
</reference>
<keyword evidence="2" id="KW-1185">Reference proteome</keyword>
<dbReference type="AlphaFoldDB" id="A0A183VM24"/>
<dbReference type="Proteomes" id="UP000050795">
    <property type="component" value="Unassembled WGS sequence"/>
</dbReference>
<evidence type="ECO:0000313" key="2">
    <source>
        <dbReference type="Proteomes" id="UP000050795"/>
    </source>
</evidence>
<organism evidence="2 3">
    <name type="scientific">Trichobilharzia regenti</name>
    <name type="common">Nasal bird schistosome</name>
    <dbReference type="NCBI Taxonomy" id="157069"/>
    <lineage>
        <taxon>Eukaryota</taxon>
        <taxon>Metazoa</taxon>
        <taxon>Spiralia</taxon>
        <taxon>Lophotrochozoa</taxon>
        <taxon>Platyhelminthes</taxon>
        <taxon>Trematoda</taxon>
        <taxon>Digenea</taxon>
        <taxon>Strigeidida</taxon>
        <taxon>Schistosomatoidea</taxon>
        <taxon>Schistosomatidae</taxon>
        <taxon>Trichobilharzia</taxon>
    </lineage>
</organism>
<feature type="region of interest" description="Disordered" evidence="1">
    <location>
        <begin position="137"/>
        <end position="161"/>
    </location>
</feature>
<reference evidence="2" key="1">
    <citation type="submission" date="2022-06" db="EMBL/GenBank/DDBJ databases">
        <authorList>
            <person name="Berger JAMES D."/>
            <person name="Berger JAMES D."/>
        </authorList>
    </citation>
    <scope>NUCLEOTIDE SEQUENCE [LARGE SCALE GENOMIC DNA]</scope>
</reference>
<evidence type="ECO:0000256" key="1">
    <source>
        <dbReference type="SAM" id="MobiDB-lite"/>
    </source>
</evidence>
<feature type="compositionally biased region" description="Basic residues" evidence="1">
    <location>
        <begin position="137"/>
        <end position="148"/>
    </location>
</feature>
<protein>
    <submittedName>
        <fullName evidence="3 4">DUF4242 domain-containing protein</fullName>
    </submittedName>
</protein>
<dbReference type="OrthoDB" id="6245141at2759"/>